<evidence type="ECO:0000313" key="3">
    <source>
        <dbReference type="Proteomes" id="UP000299102"/>
    </source>
</evidence>
<evidence type="ECO:0000313" key="2">
    <source>
        <dbReference type="EMBL" id="GBP53692.1"/>
    </source>
</evidence>
<dbReference type="AlphaFoldDB" id="A0A4C1WSZ5"/>
<organism evidence="2 3">
    <name type="scientific">Eumeta variegata</name>
    <name type="common">Bagworm moth</name>
    <name type="synonym">Eumeta japonica</name>
    <dbReference type="NCBI Taxonomy" id="151549"/>
    <lineage>
        <taxon>Eukaryota</taxon>
        <taxon>Metazoa</taxon>
        <taxon>Ecdysozoa</taxon>
        <taxon>Arthropoda</taxon>
        <taxon>Hexapoda</taxon>
        <taxon>Insecta</taxon>
        <taxon>Pterygota</taxon>
        <taxon>Neoptera</taxon>
        <taxon>Endopterygota</taxon>
        <taxon>Lepidoptera</taxon>
        <taxon>Glossata</taxon>
        <taxon>Ditrysia</taxon>
        <taxon>Tineoidea</taxon>
        <taxon>Psychidae</taxon>
        <taxon>Oiketicinae</taxon>
        <taxon>Eumeta</taxon>
    </lineage>
</organism>
<sequence>MSGVRSPLTRISRPGGAQCAYTTHHSRGRHAIVEGIESMIKTRRESAGRRRRPGSPRSLRRETFVAELITESRISQIRLRRVRRRAPRQSYNEFREWPPTPDFLFIKG</sequence>
<dbReference type="EMBL" id="BGZK01000632">
    <property type="protein sequence ID" value="GBP53692.1"/>
    <property type="molecule type" value="Genomic_DNA"/>
</dbReference>
<dbReference type="Proteomes" id="UP000299102">
    <property type="component" value="Unassembled WGS sequence"/>
</dbReference>
<evidence type="ECO:0000256" key="1">
    <source>
        <dbReference type="SAM" id="MobiDB-lite"/>
    </source>
</evidence>
<name>A0A4C1WSZ5_EUMVA</name>
<accession>A0A4C1WSZ5</accession>
<feature type="region of interest" description="Disordered" evidence="1">
    <location>
        <begin position="1"/>
        <end position="25"/>
    </location>
</feature>
<protein>
    <submittedName>
        <fullName evidence="2">Uncharacterized protein</fullName>
    </submittedName>
</protein>
<reference evidence="2 3" key="1">
    <citation type="journal article" date="2019" name="Commun. Biol.">
        <title>The bagworm genome reveals a unique fibroin gene that provides high tensile strength.</title>
        <authorList>
            <person name="Kono N."/>
            <person name="Nakamura H."/>
            <person name="Ohtoshi R."/>
            <person name="Tomita M."/>
            <person name="Numata K."/>
            <person name="Arakawa K."/>
        </authorList>
    </citation>
    <scope>NUCLEOTIDE SEQUENCE [LARGE SCALE GENOMIC DNA]</scope>
</reference>
<comment type="caution">
    <text evidence="2">The sequence shown here is derived from an EMBL/GenBank/DDBJ whole genome shotgun (WGS) entry which is preliminary data.</text>
</comment>
<gene>
    <name evidence="2" type="ORF">EVAR_39846_1</name>
</gene>
<proteinExistence type="predicted"/>
<keyword evidence="3" id="KW-1185">Reference proteome</keyword>